<dbReference type="PROSITE" id="PS51371">
    <property type="entry name" value="CBS"/>
    <property type="match status" value="1"/>
</dbReference>
<dbReference type="AlphaFoldDB" id="A0A380DJ11"/>
<dbReference type="SUPFAM" id="SSF54631">
    <property type="entry name" value="CBS-domain pair"/>
    <property type="match status" value="1"/>
</dbReference>
<dbReference type="Pfam" id="PF00571">
    <property type="entry name" value="CBS"/>
    <property type="match status" value="1"/>
</dbReference>
<dbReference type="GO" id="GO:0003938">
    <property type="term" value="F:IMP dehydrogenase activity"/>
    <property type="evidence" value="ECO:0007669"/>
    <property type="project" value="UniProtKB-EC"/>
</dbReference>
<feature type="domain" description="CBS" evidence="3">
    <location>
        <begin position="1"/>
        <end position="39"/>
    </location>
</feature>
<evidence type="ECO:0000313" key="5">
    <source>
        <dbReference type="Proteomes" id="UP000255091"/>
    </source>
</evidence>
<dbReference type="InterPro" id="IPR000644">
    <property type="entry name" value="CBS_dom"/>
</dbReference>
<dbReference type="InterPro" id="IPR013785">
    <property type="entry name" value="Aldolase_TIM"/>
</dbReference>
<evidence type="ECO:0000256" key="2">
    <source>
        <dbReference type="PROSITE-ProRule" id="PRU00703"/>
    </source>
</evidence>
<reference evidence="4 5" key="1">
    <citation type="submission" date="2018-06" db="EMBL/GenBank/DDBJ databases">
        <authorList>
            <consortium name="Pathogen Informatics"/>
            <person name="Doyle S."/>
        </authorList>
    </citation>
    <scope>NUCLEOTIDE SEQUENCE [LARGE SCALE GENOMIC DNA]</scope>
    <source>
        <strain evidence="4 5">NCTC6133</strain>
    </source>
</reference>
<proteinExistence type="predicted"/>
<evidence type="ECO:0000256" key="1">
    <source>
        <dbReference type="ARBA" id="ARBA00023122"/>
    </source>
</evidence>
<dbReference type="EC" id="1.1.1.205" evidence="4"/>
<dbReference type="EMBL" id="UHAP01000001">
    <property type="protein sequence ID" value="SUK31363.1"/>
    <property type="molecule type" value="Genomic_DNA"/>
</dbReference>
<name>A0A380DJ11_STAAU</name>
<keyword evidence="4" id="KW-0560">Oxidoreductase</keyword>
<sequence>MGKYRISGVPIVDNKEDRNLVGILTNRDLRFIEDFSIKIVDVMTQENLITAPVNTTLEEAEKFSKT</sequence>
<dbReference type="CDD" id="cd04601">
    <property type="entry name" value="CBS_pair_IMPDH"/>
    <property type="match status" value="1"/>
</dbReference>
<dbReference type="Gene3D" id="3.20.20.70">
    <property type="entry name" value="Aldolase class I"/>
    <property type="match status" value="1"/>
</dbReference>
<accession>A0A380DJ11</accession>
<gene>
    <name evidence="4" type="primary">guaB_2</name>
    <name evidence="4" type="ORF">NCTC6133_00444</name>
</gene>
<dbReference type="Proteomes" id="UP000255091">
    <property type="component" value="Unassembled WGS sequence"/>
</dbReference>
<protein>
    <submittedName>
        <fullName evidence="4">Inosine-5-monophosphate dehydrogenase</fullName>
        <ecNumber evidence="4">1.1.1.205</ecNumber>
    </submittedName>
</protein>
<keyword evidence="1 2" id="KW-0129">CBS domain</keyword>
<dbReference type="InterPro" id="IPR046342">
    <property type="entry name" value="CBS_dom_sf"/>
</dbReference>
<evidence type="ECO:0000259" key="3">
    <source>
        <dbReference type="PROSITE" id="PS51371"/>
    </source>
</evidence>
<organism evidence="4 5">
    <name type="scientific">Staphylococcus aureus</name>
    <dbReference type="NCBI Taxonomy" id="1280"/>
    <lineage>
        <taxon>Bacteria</taxon>
        <taxon>Bacillati</taxon>
        <taxon>Bacillota</taxon>
        <taxon>Bacilli</taxon>
        <taxon>Bacillales</taxon>
        <taxon>Staphylococcaceae</taxon>
        <taxon>Staphylococcus</taxon>
    </lineage>
</organism>
<evidence type="ECO:0000313" key="4">
    <source>
        <dbReference type="EMBL" id="SUK31363.1"/>
    </source>
</evidence>